<dbReference type="Pfam" id="PF04542">
    <property type="entry name" value="Sigma70_r2"/>
    <property type="match status" value="1"/>
</dbReference>
<dbReference type="SUPFAM" id="SSF88659">
    <property type="entry name" value="Sigma3 and sigma4 domains of RNA polymerase sigma factors"/>
    <property type="match status" value="1"/>
</dbReference>
<dbReference type="Gene3D" id="1.10.10.10">
    <property type="entry name" value="Winged helix-like DNA-binding domain superfamily/Winged helix DNA-binding domain"/>
    <property type="match status" value="1"/>
</dbReference>
<sequence length="183" mass="21790">MPIYQDFNDAELTALLKEGDRDAFTEIYNRYHWLLHIHTYKWIRNREEAKDIIHELFSTIWMKHDQLSFGPNLSTYLYAAVRNRIFNLLSHKKIESAYIVSLGSFIEKGECVTDHLVRESQLSKVIEKQIAAMPLKMRHVFELSRKQNYSHKKIAYELDISEQTVRKHIQHALKVLRFKLGIF</sequence>
<reference evidence="7 8" key="1">
    <citation type="submission" date="2020-12" db="EMBL/GenBank/DDBJ databases">
        <title>Bacterial novel species Pedobacter sp. SD-b isolated from soil.</title>
        <authorList>
            <person name="Jung H.-Y."/>
        </authorList>
    </citation>
    <scope>NUCLEOTIDE SEQUENCE [LARGE SCALE GENOMIC DNA]</scope>
    <source>
        <strain evidence="7 8">SD-b</strain>
    </source>
</reference>
<dbReference type="NCBIfam" id="TIGR02937">
    <property type="entry name" value="sigma70-ECF"/>
    <property type="match status" value="1"/>
</dbReference>
<dbReference type="InterPro" id="IPR036388">
    <property type="entry name" value="WH-like_DNA-bd_sf"/>
</dbReference>
<dbReference type="PANTHER" id="PTHR43133">
    <property type="entry name" value="RNA POLYMERASE ECF-TYPE SIGMA FACTO"/>
    <property type="match status" value="1"/>
</dbReference>
<name>A0ABS1BL79_9SPHI</name>
<evidence type="ECO:0000313" key="8">
    <source>
        <dbReference type="Proteomes" id="UP000660024"/>
    </source>
</evidence>
<evidence type="ECO:0000259" key="5">
    <source>
        <dbReference type="Pfam" id="PF04542"/>
    </source>
</evidence>
<gene>
    <name evidence="7" type="ORF">I5M32_11810</name>
</gene>
<dbReference type="InterPro" id="IPR013249">
    <property type="entry name" value="RNA_pol_sigma70_r4_t2"/>
</dbReference>
<dbReference type="SUPFAM" id="SSF88946">
    <property type="entry name" value="Sigma2 domain of RNA polymerase sigma factors"/>
    <property type="match status" value="1"/>
</dbReference>
<evidence type="ECO:0000259" key="6">
    <source>
        <dbReference type="Pfam" id="PF08281"/>
    </source>
</evidence>
<comment type="similarity">
    <text evidence="1">Belongs to the sigma-70 factor family. ECF subfamily.</text>
</comment>
<dbReference type="Gene3D" id="1.10.1740.10">
    <property type="match status" value="1"/>
</dbReference>
<dbReference type="InterPro" id="IPR007627">
    <property type="entry name" value="RNA_pol_sigma70_r2"/>
</dbReference>
<dbReference type="Proteomes" id="UP000660024">
    <property type="component" value="Unassembled WGS sequence"/>
</dbReference>
<organism evidence="7 8">
    <name type="scientific">Pedobacter segetis</name>
    <dbReference type="NCBI Taxonomy" id="2793069"/>
    <lineage>
        <taxon>Bacteria</taxon>
        <taxon>Pseudomonadati</taxon>
        <taxon>Bacteroidota</taxon>
        <taxon>Sphingobacteriia</taxon>
        <taxon>Sphingobacteriales</taxon>
        <taxon>Sphingobacteriaceae</taxon>
        <taxon>Pedobacter</taxon>
    </lineage>
</organism>
<dbReference type="RefSeq" id="WP_200586585.1">
    <property type="nucleotide sequence ID" value="NZ_JAEHFY010000016.1"/>
</dbReference>
<evidence type="ECO:0000256" key="2">
    <source>
        <dbReference type="ARBA" id="ARBA00023015"/>
    </source>
</evidence>
<dbReference type="InterPro" id="IPR014284">
    <property type="entry name" value="RNA_pol_sigma-70_dom"/>
</dbReference>
<keyword evidence="8" id="KW-1185">Reference proteome</keyword>
<evidence type="ECO:0000256" key="4">
    <source>
        <dbReference type="ARBA" id="ARBA00023163"/>
    </source>
</evidence>
<comment type="caution">
    <text evidence="7">The sequence shown here is derived from an EMBL/GenBank/DDBJ whole genome shotgun (WGS) entry which is preliminary data.</text>
</comment>
<proteinExistence type="inferred from homology"/>
<dbReference type="EMBL" id="JAEHFY010000016">
    <property type="protein sequence ID" value="MBK0383644.1"/>
    <property type="molecule type" value="Genomic_DNA"/>
</dbReference>
<feature type="domain" description="RNA polymerase sigma factor 70 region 4 type 2" evidence="6">
    <location>
        <begin position="126"/>
        <end position="174"/>
    </location>
</feature>
<protein>
    <submittedName>
        <fullName evidence="7">Sigma-70 family RNA polymerase sigma factor</fullName>
    </submittedName>
</protein>
<keyword evidence="4" id="KW-0804">Transcription</keyword>
<feature type="domain" description="RNA polymerase sigma-70 region 2" evidence="5">
    <location>
        <begin position="27"/>
        <end position="91"/>
    </location>
</feature>
<evidence type="ECO:0000256" key="1">
    <source>
        <dbReference type="ARBA" id="ARBA00010641"/>
    </source>
</evidence>
<dbReference type="InterPro" id="IPR039425">
    <property type="entry name" value="RNA_pol_sigma-70-like"/>
</dbReference>
<dbReference type="InterPro" id="IPR013324">
    <property type="entry name" value="RNA_pol_sigma_r3/r4-like"/>
</dbReference>
<keyword evidence="3" id="KW-0731">Sigma factor</keyword>
<evidence type="ECO:0000313" key="7">
    <source>
        <dbReference type="EMBL" id="MBK0383644.1"/>
    </source>
</evidence>
<evidence type="ECO:0000256" key="3">
    <source>
        <dbReference type="ARBA" id="ARBA00023082"/>
    </source>
</evidence>
<accession>A0ABS1BL79</accession>
<dbReference type="PANTHER" id="PTHR43133:SF46">
    <property type="entry name" value="RNA POLYMERASE SIGMA-70 FACTOR ECF SUBFAMILY"/>
    <property type="match status" value="1"/>
</dbReference>
<keyword evidence="2" id="KW-0805">Transcription regulation</keyword>
<dbReference type="InterPro" id="IPR013325">
    <property type="entry name" value="RNA_pol_sigma_r2"/>
</dbReference>
<dbReference type="Pfam" id="PF08281">
    <property type="entry name" value="Sigma70_r4_2"/>
    <property type="match status" value="1"/>
</dbReference>